<evidence type="ECO:0000313" key="3">
    <source>
        <dbReference type="Proteomes" id="UP001466893"/>
    </source>
</evidence>
<dbReference type="Pfam" id="PF13460">
    <property type="entry name" value="NAD_binding_10"/>
    <property type="match status" value="1"/>
</dbReference>
<dbReference type="InterPro" id="IPR036291">
    <property type="entry name" value="NAD(P)-bd_dom_sf"/>
</dbReference>
<feature type="domain" description="NAD(P)-binding" evidence="1">
    <location>
        <begin position="8"/>
        <end position="190"/>
    </location>
</feature>
<proteinExistence type="predicted"/>
<dbReference type="Gene3D" id="3.40.50.720">
    <property type="entry name" value="NAD(P)-binding Rossmann-like Domain"/>
    <property type="match status" value="1"/>
</dbReference>
<dbReference type="RefSeq" id="WP_342323421.1">
    <property type="nucleotide sequence ID" value="NZ_CP151800.1"/>
</dbReference>
<dbReference type="PANTHER" id="PTHR14097:SF7">
    <property type="entry name" value="OXIDOREDUCTASE HTATIP2"/>
    <property type="match status" value="1"/>
</dbReference>
<keyword evidence="3" id="KW-1185">Reference proteome</keyword>
<dbReference type="EMBL" id="CP151800">
    <property type="protein sequence ID" value="WZV98859.1"/>
    <property type="molecule type" value="Genomic_DNA"/>
</dbReference>
<name>A0ABZ3B6A4_9ENTR</name>
<dbReference type="InterPro" id="IPR016040">
    <property type="entry name" value="NAD(P)-bd_dom"/>
</dbReference>
<accession>A0ABZ3B6A4</accession>
<sequence length="217" mass="23417">MQRVLITGATGLVGGHLLRLLINEPRITAIAAPTRRPLQGFPGVENPHDPQLSDALALVSEPVDTVFCCLGTTRREAGSKEAFVHADFTLVVDTALTGLRLGAKRMLVVSSMGANARSPFFYNRVKGEMENALIAQDWPSLTIVRPSMLLGDREKQRVSESLFAPLFRLLPGNWKSISAQDVARALLALAFSTDNNGVQVIESAQLRAIAAASPFAK</sequence>
<organism evidence="2 3">
    <name type="scientific">Kosakonia calanthes</name>
    <dbReference type="NCBI Taxonomy" id="3139408"/>
    <lineage>
        <taxon>Bacteria</taxon>
        <taxon>Pseudomonadati</taxon>
        <taxon>Pseudomonadota</taxon>
        <taxon>Gammaproteobacteria</taxon>
        <taxon>Enterobacterales</taxon>
        <taxon>Enterobacteriaceae</taxon>
        <taxon>Kosakonia</taxon>
    </lineage>
</organism>
<evidence type="ECO:0000259" key="1">
    <source>
        <dbReference type="Pfam" id="PF13460"/>
    </source>
</evidence>
<evidence type="ECO:0000313" key="2">
    <source>
        <dbReference type="EMBL" id="WZV98859.1"/>
    </source>
</evidence>
<reference evidence="2 3" key="1">
    <citation type="submission" date="2024-04" db="EMBL/GenBank/DDBJ databases">
        <title>Kosakonia calanthae sp. nov., a halophilic bacterium isolated from leaves of Calanthe tiplacata.</title>
        <authorList>
            <person name="Wu P."/>
        </authorList>
    </citation>
    <scope>NUCLEOTIDE SEQUENCE [LARGE SCALE GENOMIC DNA]</scope>
    <source>
        <strain evidence="2 3">BYX6</strain>
    </source>
</reference>
<dbReference type="Proteomes" id="UP001466893">
    <property type="component" value="Chromosome"/>
</dbReference>
<dbReference type="PANTHER" id="PTHR14097">
    <property type="entry name" value="OXIDOREDUCTASE HTATIP2"/>
    <property type="match status" value="1"/>
</dbReference>
<dbReference type="SUPFAM" id="SSF51735">
    <property type="entry name" value="NAD(P)-binding Rossmann-fold domains"/>
    <property type="match status" value="1"/>
</dbReference>
<protein>
    <submittedName>
        <fullName evidence="2">NAD(P)H-binding protein</fullName>
    </submittedName>
</protein>
<gene>
    <name evidence="2" type="ORF">AAEY27_02870</name>
</gene>